<keyword evidence="4" id="KW-0560">Oxidoreductase</keyword>
<organism evidence="6">
    <name type="scientific">bioreactor metagenome</name>
    <dbReference type="NCBI Taxonomy" id="1076179"/>
    <lineage>
        <taxon>unclassified sequences</taxon>
        <taxon>metagenomes</taxon>
        <taxon>ecological metagenomes</taxon>
    </lineage>
</organism>
<dbReference type="InterPro" id="IPR000415">
    <property type="entry name" value="Nitroreductase-like"/>
</dbReference>
<accession>A0A645HNA7</accession>
<protein>
    <recommendedName>
        <fullName evidence="5">Nitroreductase domain-containing protein</fullName>
    </recommendedName>
</protein>
<comment type="similarity">
    <text evidence="1">Belongs to the flavin oxidoreductase frp family.</text>
</comment>
<dbReference type="GO" id="GO:0016491">
    <property type="term" value="F:oxidoreductase activity"/>
    <property type="evidence" value="ECO:0007669"/>
    <property type="project" value="UniProtKB-KW"/>
</dbReference>
<dbReference type="InterPro" id="IPR029479">
    <property type="entry name" value="Nitroreductase"/>
</dbReference>
<proteinExistence type="inferred from homology"/>
<keyword evidence="2" id="KW-0285">Flavoprotein</keyword>
<feature type="domain" description="Nitroreductase" evidence="5">
    <location>
        <begin position="63"/>
        <end position="117"/>
    </location>
</feature>
<comment type="caution">
    <text evidence="6">The sequence shown here is derived from an EMBL/GenBank/DDBJ whole genome shotgun (WGS) entry which is preliminary data.</text>
</comment>
<evidence type="ECO:0000313" key="6">
    <source>
        <dbReference type="EMBL" id="MPN40518.1"/>
    </source>
</evidence>
<evidence type="ECO:0000256" key="1">
    <source>
        <dbReference type="ARBA" id="ARBA00008366"/>
    </source>
</evidence>
<evidence type="ECO:0000256" key="2">
    <source>
        <dbReference type="ARBA" id="ARBA00022630"/>
    </source>
</evidence>
<dbReference type="EMBL" id="VSSQ01096983">
    <property type="protein sequence ID" value="MPN40518.1"/>
    <property type="molecule type" value="Genomic_DNA"/>
</dbReference>
<reference evidence="6" key="1">
    <citation type="submission" date="2019-08" db="EMBL/GenBank/DDBJ databases">
        <authorList>
            <person name="Kucharzyk K."/>
            <person name="Murdoch R.W."/>
            <person name="Higgins S."/>
            <person name="Loffler F."/>
        </authorList>
    </citation>
    <scope>NUCLEOTIDE SEQUENCE</scope>
</reference>
<evidence type="ECO:0000259" key="5">
    <source>
        <dbReference type="Pfam" id="PF00881"/>
    </source>
</evidence>
<evidence type="ECO:0000256" key="4">
    <source>
        <dbReference type="ARBA" id="ARBA00023002"/>
    </source>
</evidence>
<dbReference type="Pfam" id="PF00881">
    <property type="entry name" value="Nitroreductase"/>
    <property type="match status" value="1"/>
</dbReference>
<dbReference type="SUPFAM" id="SSF55469">
    <property type="entry name" value="FMN-dependent nitroreductase-like"/>
    <property type="match status" value="1"/>
</dbReference>
<dbReference type="PANTHER" id="PTHR43425:SF2">
    <property type="entry name" value="OXYGEN-INSENSITIVE NADPH NITROREDUCTASE"/>
    <property type="match status" value="1"/>
</dbReference>
<gene>
    <name evidence="6" type="ORF">SDC9_188056</name>
</gene>
<keyword evidence="3" id="KW-0288">FMN</keyword>
<name>A0A645HNA7_9ZZZZ</name>
<dbReference type="InterPro" id="IPR016446">
    <property type="entry name" value="Flavin_OxRdtase_Frp"/>
</dbReference>
<evidence type="ECO:0000256" key="3">
    <source>
        <dbReference type="ARBA" id="ARBA00022643"/>
    </source>
</evidence>
<dbReference type="PANTHER" id="PTHR43425">
    <property type="entry name" value="OXYGEN-INSENSITIVE NADPH NITROREDUCTASE"/>
    <property type="match status" value="1"/>
</dbReference>
<sequence length="209" mass="23770">MYSVIATKDPQKKAEVAKYLGKLPLVGSVFMLVCVDFARLEKFIEVKSRENSFDDYWMSILGIQDASYFAQNMVIAAEGLGLGSVFLGSAPWITPQLKELFQIPPRVMPLVGFVLGYPAENPKPRPRIPTKHVLHWDRYQSMSQQEAEEALQVMDAGLIREGYYLQLQGKIRLKSQTSDPVSYDQYGWGEHISRKFGQGGLNFIYKLRD</sequence>
<dbReference type="AlphaFoldDB" id="A0A645HNA7"/>
<dbReference type="Gene3D" id="3.40.109.10">
    <property type="entry name" value="NADH Oxidase"/>
    <property type="match status" value="1"/>
</dbReference>